<sequence>MILTSRAAAQGQFSWEVPKDTADLSVEVLFEPLKSLHGSAKLSAKCADTGEVILGETQSLLNESAKLVTAHGAQWSWSGNATHRSGSFSLWLRVHGPLHCDLGFRVENDLESNLAADVRYSWSHIKPCPKQLKGCEECPKDKCHPDDVAVCDGSRYWECLPKEALLKRTSTTEGETTHSTTTSTTPQPSLDELMEDPHFQQLLQQEEELHQPEMATGPLPTSHPAVTLRKGWKLQPSRSPVVAPMGQDGVHWQTWGIGFIACVLLLASCVCCCSAEPSQQVRGQVGTAIQGQRTPYYPIEADPGV</sequence>
<organism evidence="2 3">
    <name type="scientific">Durusdinium trenchii</name>
    <dbReference type="NCBI Taxonomy" id="1381693"/>
    <lineage>
        <taxon>Eukaryota</taxon>
        <taxon>Sar</taxon>
        <taxon>Alveolata</taxon>
        <taxon>Dinophyceae</taxon>
        <taxon>Suessiales</taxon>
        <taxon>Symbiodiniaceae</taxon>
        <taxon>Durusdinium</taxon>
    </lineage>
</organism>
<reference evidence="2 3" key="1">
    <citation type="submission" date="2024-02" db="EMBL/GenBank/DDBJ databases">
        <authorList>
            <person name="Chen Y."/>
            <person name="Shah S."/>
            <person name="Dougan E. K."/>
            <person name="Thang M."/>
            <person name="Chan C."/>
        </authorList>
    </citation>
    <scope>NUCLEOTIDE SEQUENCE [LARGE SCALE GENOMIC DNA]</scope>
</reference>
<evidence type="ECO:0000256" key="1">
    <source>
        <dbReference type="SAM" id="MobiDB-lite"/>
    </source>
</evidence>
<evidence type="ECO:0000313" key="2">
    <source>
        <dbReference type="EMBL" id="CAK9090987.1"/>
    </source>
</evidence>
<proteinExistence type="predicted"/>
<feature type="compositionally biased region" description="Low complexity" evidence="1">
    <location>
        <begin position="169"/>
        <end position="185"/>
    </location>
</feature>
<dbReference type="EMBL" id="CAXAMN010024917">
    <property type="protein sequence ID" value="CAK9090987.1"/>
    <property type="molecule type" value="Genomic_DNA"/>
</dbReference>
<protein>
    <submittedName>
        <fullName evidence="2">Uncharacterized protein</fullName>
    </submittedName>
</protein>
<accession>A0ABP0QRW9</accession>
<name>A0ABP0QRW9_9DINO</name>
<keyword evidence="3" id="KW-1185">Reference proteome</keyword>
<feature type="region of interest" description="Disordered" evidence="1">
    <location>
        <begin position="169"/>
        <end position="191"/>
    </location>
</feature>
<dbReference type="Proteomes" id="UP001642484">
    <property type="component" value="Unassembled WGS sequence"/>
</dbReference>
<gene>
    <name evidence="2" type="ORF">CCMP2556_LOCUS43674</name>
</gene>
<comment type="caution">
    <text evidence="2">The sequence shown here is derived from an EMBL/GenBank/DDBJ whole genome shotgun (WGS) entry which is preliminary data.</text>
</comment>
<evidence type="ECO:0000313" key="3">
    <source>
        <dbReference type="Proteomes" id="UP001642484"/>
    </source>
</evidence>